<dbReference type="Proteomes" id="UP000000724">
    <property type="component" value="Contig Pc00c12"/>
</dbReference>
<accession>B6GY69</accession>
<dbReference type="EMBL" id="AM920427">
    <property type="protein sequence ID" value="CAP80085.1"/>
    <property type="molecule type" value="Genomic_DNA"/>
</dbReference>
<protein>
    <submittedName>
        <fullName evidence="1">Uncharacterized protein</fullName>
    </submittedName>
</protein>
<dbReference type="HOGENOM" id="CLU_1938845_0_0_1"/>
<evidence type="ECO:0000313" key="2">
    <source>
        <dbReference type="Proteomes" id="UP000000724"/>
    </source>
</evidence>
<dbReference type="VEuPathDB" id="FungiDB:PCH_Pc12g04580"/>
<proteinExistence type="predicted"/>
<gene>
    <name evidence="1" type="ORF">Pc12g04580</name>
    <name evidence="1" type="ORF">PCH_Pc12g04580</name>
</gene>
<sequence>MGGNTGFALVSMDSVLRTAPSNTPLNCTKWLGSWVMSILATHGLSLHGDDPISDSHGHLTRVNPARPASRQSRLCIGRVKPRSVGALMRFGSACLRRGLETDRDVVVGEIQLVPEWPPTLRLLRYIHTYT</sequence>
<keyword evidence="2" id="KW-1185">Reference proteome</keyword>
<evidence type="ECO:0000313" key="1">
    <source>
        <dbReference type="EMBL" id="CAP80085.1"/>
    </source>
</evidence>
<name>B6GY69_PENRW</name>
<dbReference type="AlphaFoldDB" id="B6GY69"/>
<reference evidence="1 2" key="1">
    <citation type="journal article" date="2008" name="Nat. Biotechnol.">
        <title>Genome sequencing and analysis of the filamentous fungus Penicillium chrysogenum.</title>
        <authorList>
            <person name="van den Berg M.A."/>
            <person name="Albang R."/>
            <person name="Albermann K."/>
            <person name="Badger J.H."/>
            <person name="Daran J.-M."/>
            <person name="Driessen A.J.M."/>
            <person name="Garcia-Estrada C."/>
            <person name="Fedorova N.D."/>
            <person name="Harris D.M."/>
            <person name="Heijne W.H.M."/>
            <person name="Joardar V.S."/>
            <person name="Kiel J.A.K.W."/>
            <person name="Kovalchuk A."/>
            <person name="Martin J.F."/>
            <person name="Nierman W.C."/>
            <person name="Nijland J.G."/>
            <person name="Pronk J.T."/>
            <person name="Roubos J.A."/>
            <person name="van der Klei I.J."/>
            <person name="van Peij N.N.M.E."/>
            <person name="Veenhuis M."/>
            <person name="von Doehren H."/>
            <person name="Wagner C."/>
            <person name="Wortman J.R."/>
            <person name="Bovenberg R.A.L."/>
        </authorList>
    </citation>
    <scope>NUCLEOTIDE SEQUENCE [LARGE SCALE GENOMIC DNA]</scope>
    <source>
        <strain evidence="2">ATCC 28089 / DSM 1075 / NRRL 1951 / Wisconsin 54-1255</strain>
    </source>
</reference>
<organism evidence="1 2">
    <name type="scientific">Penicillium rubens (strain ATCC 28089 / DSM 1075 / NRRL 1951 / Wisconsin 54-1255)</name>
    <name type="common">Penicillium chrysogenum</name>
    <dbReference type="NCBI Taxonomy" id="500485"/>
    <lineage>
        <taxon>Eukaryota</taxon>
        <taxon>Fungi</taxon>
        <taxon>Dikarya</taxon>
        <taxon>Ascomycota</taxon>
        <taxon>Pezizomycotina</taxon>
        <taxon>Eurotiomycetes</taxon>
        <taxon>Eurotiomycetidae</taxon>
        <taxon>Eurotiales</taxon>
        <taxon>Aspergillaceae</taxon>
        <taxon>Penicillium</taxon>
        <taxon>Penicillium chrysogenum species complex</taxon>
    </lineage>
</organism>